<dbReference type="Pfam" id="PF01380">
    <property type="entry name" value="SIS"/>
    <property type="match status" value="1"/>
</dbReference>
<comment type="caution">
    <text evidence="2">The sequence shown here is derived from an EMBL/GenBank/DDBJ whole genome shotgun (WGS) entry which is preliminary data.</text>
</comment>
<protein>
    <submittedName>
        <fullName evidence="2">SIS domain-containing protein</fullName>
    </submittedName>
</protein>
<proteinExistence type="predicted"/>
<dbReference type="AlphaFoldDB" id="A0A3E4QPQ4"/>
<dbReference type="Proteomes" id="UP000260943">
    <property type="component" value="Unassembled WGS sequence"/>
</dbReference>
<dbReference type="PANTHER" id="PTHR10937">
    <property type="entry name" value="GLUCOSAMINE--FRUCTOSE-6-PHOSPHATE AMINOTRANSFERASE, ISOMERIZING"/>
    <property type="match status" value="1"/>
</dbReference>
<organism evidence="2 3">
    <name type="scientific">Collinsella tanakaei</name>
    <dbReference type="NCBI Taxonomy" id="626935"/>
    <lineage>
        <taxon>Bacteria</taxon>
        <taxon>Bacillati</taxon>
        <taxon>Actinomycetota</taxon>
        <taxon>Coriobacteriia</taxon>
        <taxon>Coriobacteriales</taxon>
        <taxon>Coriobacteriaceae</taxon>
        <taxon>Collinsella</taxon>
    </lineage>
</organism>
<dbReference type="CDD" id="cd05710">
    <property type="entry name" value="SIS_1"/>
    <property type="match status" value="1"/>
</dbReference>
<evidence type="ECO:0000259" key="1">
    <source>
        <dbReference type="PROSITE" id="PS51464"/>
    </source>
</evidence>
<dbReference type="PANTHER" id="PTHR10937:SF14">
    <property type="entry name" value="FRUCTOSELYSINE 6-PHOSPHATE DEGLYCASE"/>
    <property type="match status" value="1"/>
</dbReference>
<name>A0A3E4QPQ4_9ACTN</name>
<dbReference type="InterPro" id="IPR001347">
    <property type="entry name" value="SIS_dom"/>
</dbReference>
<dbReference type="GO" id="GO:0006002">
    <property type="term" value="P:fructose 6-phosphate metabolic process"/>
    <property type="evidence" value="ECO:0007669"/>
    <property type="project" value="TreeGrafter"/>
</dbReference>
<feature type="domain" description="SIS" evidence="1">
    <location>
        <begin position="7"/>
        <end position="147"/>
    </location>
</feature>
<dbReference type="PROSITE" id="PS51464">
    <property type="entry name" value="SIS"/>
    <property type="match status" value="1"/>
</dbReference>
<dbReference type="Gene3D" id="3.40.50.12570">
    <property type="match status" value="1"/>
</dbReference>
<dbReference type="SUPFAM" id="SSF53697">
    <property type="entry name" value="SIS domain"/>
    <property type="match status" value="1"/>
</dbReference>
<dbReference type="GO" id="GO:0006047">
    <property type="term" value="P:UDP-N-acetylglucosamine metabolic process"/>
    <property type="evidence" value="ECO:0007669"/>
    <property type="project" value="TreeGrafter"/>
</dbReference>
<accession>A0A3E4QPQ4</accession>
<dbReference type="EMBL" id="QSRJ01000015">
    <property type="protein sequence ID" value="RGL07509.1"/>
    <property type="molecule type" value="Genomic_DNA"/>
</dbReference>
<evidence type="ECO:0000313" key="3">
    <source>
        <dbReference type="Proteomes" id="UP000260943"/>
    </source>
</evidence>
<evidence type="ECO:0000313" key="2">
    <source>
        <dbReference type="EMBL" id="RGL07509.1"/>
    </source>
</evidence>
<sequence>MNAHDLIADAIAEKGKFDSVFWVACGGSLIDLLPAHELLKREATTFTSEAYTAREFDIMRPKRLGEKSLVIACSHSGNTPEVIDACTIAKAAGATVIAQTDNAGSGIDNGEWTCWVYPWGEGVPQAEVPAGISLALAAEVLDQQEGYADLADMYAGIAKMDQILPAARDKVNAQLCDRFAELCRDHKFLYILGSGPVFSQTYGFAICSLMEMQWQSCAYIHSGEYFHGPFEVTEPGVFYFLQMSSSECRAMDQRALAFLETHTDTLMVLDAMEYGMDQVPASVRAFLDPILFYAMNCELRSARGKVFDHHPDVRRYMGIEKY</sequence>
<gene>
    <name evidence="2" type="ORF">DXC81_10160</name>
</gene>
<dbReference type="GO" id="GO:0004360">
    <property type="term" value="F:glutamine-fructose-6-phosphate transaminase (isomerizing) activity"/>
    <property type="evidence" value="ECO:0007669"/>
    <property type="project" value="TreeGrafter"/>
</dbReference>
<dbReference type="GO" id="GO:0097367">
    <property type="term" value="F:carbohydrate derivative binding"/>
    <property type="evidence" value="ECO:0007669"/>
    <property type="project" value="InterPro"/>
</dbReference>
<dbReference type="RefSeq" id="WP_117680288.1">
    <property type="nucleotide sequence ID" value="NZ_QSRJ01000015.1"/>
</dbReference>
<dbReference type="InterPro" id="IPR035488">
    <property type="entry name" value="FrlB_SIS"/>
</dbReference>
<dbReference type="Gene3D" id="1.10.10.2240">
    <property type="match status" value="1"/>
</dbReference>
<dbReference type="Gene3D" id="3.40.50.10490">
    <property type="entry name" value="Glucose-6-phosphate isomerase like protein, domain 1"/>
    <property type="match status" value="1"/>
</dbReference>
<dbReference type="GO" id="GO:0006487">
    <property type="term" value="P:protein N-linked glycosylation"/>
    <property type="evidence" value="ECO:0007669"/>
    <property type="project" value="TreeGrafter"/>
</dbReference>
<dbReference type="InterPro" id="IPR046348">
    <property type="entry name" value="SIS_dom_sf"/>
</dbReference>
<reference evidence="2 3" key="1">
    <citation type="submission" date="2018-08" db="EMBL/GenBank/DDBJ databases">
        <title>A genome reference for cultivated species of the human gut microbiota.</title>
        <authorList>
            <person name="Zou Y."/>
            <person name="Xue W."/>
            <person name="Luo G."/>
        </authorList>
    </citation>
    <scope>NUCLEOTIDE SEQUENCE [LARGE SCALE GENOMIC DNA]</scope>
    <source>
        <strain evidence="2 3">TF08-14</strain>
    </source>
</reference>